<evidence type="ECO:0000313" key="3">
    <source>
        <dbReference type="Proteomes" id="UP001458880"/>
    </source>
</evidence>
<protein>
    <recommendedName>
        <fullName evidence="4">Protein CIP2A</fullName>
    </recommendedName>
</protein>
<proteinExistence type="predicted"/>
<evidence type="ECO:0000313" key="2">
    <source>
        <dbReference type="EMBL" id="KAK9739389.1"/>
    </source>
</evidence>
<keyword evidence="1" id="KW-0175">Coiled coil</keyword>
<dbReference type="Proteomes" id="UP001458880">
    <property type="component" value="Unassembled WGS sequence"/>
</dbReference>
<evidence type="ECO:0008006" key="4">
    <source>
        <dbReference type="Google" id="ProtNLM"/>
    </source>
</evidence>
<dbReference type="AlphaFoldDB" id="A0AAW1LVY4"/>
<accession>A0AAW1LVY4</accession>
<evidence type="ECO:0000256" key="1">
    <source>
        <dbReference type="SAM" id="Coils"/>
    </source>
</evidence>
<comment type="caution">
    <text evidence="2">The sequence shown here is derived from an EMBL/GenBank/DDBJ whole genome shotgun (WGS) entry which is preliminary data.</text>
</comment>
<dbReference type="InterPro" id="IPR042510">
    <property type="entry name" value="CIP2A"/>
</dbReference>
<sequence>MSLFMKSESSLQGNTSESKHYNMKQFITAVREYASTRTEETANLINRHLQLLSVTIDLSIFDPHSSVVSEFFVSLHELLTNLEPRSALAWCCVNVLSTCCKNSGARNALIHTYEFIPPLSRLLGDQLPVEKKVRLLTLMQELTCGIRISWQIPHMHHLMSTLTRWINTNVRRNDEVVSLSLGVLVNLCYKNLPAVYTLTKCVDIKSFLRTTSALEGIEVEVHVCKLLIILDHMNGKLPIESLIKLTEVTFKSMIEAFRTKNAILLRHIIEFFLDIKLQDGRKNFIVHYEQCDTEVSKLLDAMENNIQCAGDASDNDPECISLLLQFLHSLVELKLSKLIPFNEPFNERLVRLSLRWLQVEIISVQALTMLRTIALQDVGDSILEPILNVNNSLSLLLLELEHKTEEIPTNEPILNVNNSLSLLLLELEHKTEEIPTNLEYNKKLSALIELLFSLLKLESLREKVLSIVHTEHLVKIFSPLLGDRSPRQRANDVDISSKEAVTLYVISLALIYEMSKYSDQWKEFYSNLIQQRQMHMVLAQAFYGSYANIRSLILGLAASPQFPRDEIAATMVEIQPIIETQPKIQESHIQTDHFYIPSMSVAQSEKLDEVLNKLREQVMQNNISNSATSDVMELYEYKLASMGHAERAAMVSLEAASQRCTHLSHRIAQLTAELSRTHQLLFHSQQCQGDLTKDRDSLLERTKELMNRLDAEKGRNKAVSTQLATKEKSLQEKEYLLEETSKKLKEVESVRVTLDEQNVVLKNVMNKLESNLGRMEKAYKKKDELLATANDNIDRLRSQLSHAEKQLLQTQAELSANMDELAEVKRDLFTKKQIIDTITKLANDHH</sequence>
<reference evidence="2 3" key="1">
    <citation type="journal article" date="2024" name="BMC Genomics">
        <title>De novo assembly and annotation of Popillia japonica's genome with initial clues to its potential as an invasive pest.</title>
        <authorList>
            <person name="Cucini C."/>
            <person name="Boschi S."/>
            <person name="Funari R."/>
            <person name="Cardaioli E."/>
            <person name="Iannotti N."/>
            <person name="Marturano G."/>
            <person name="Paoli F."/>
            <person name="Bruttini M."/>
            <person name="Carapelli A."/>
            <person name="Frati F."/>
            <person name="Nardi F."/>
        </authorList>
    </citation>
    <scope>NUCLEOTIDE SEQUENCE [LARGE SCALE GENOMIC DNA]</scope>
    <source>
        <strain evidence="2">DMR45628</strain>
    </source>
</reference>
<dbReference type="PANTHER" id="PTHR23161:SF2">
    <property type="entry name" value="PROTEIN CIP2A"/>
    <property type="match status" value="1"/>
</dbReference>
<keyword evidence="3" id="KW-1185">Reference proteome</keyword>
<dbReference type="PANTHER" id="PTHR23161">
    <property type="entry name" value="PROTEIN CIP2A"/>
    <property type="match status" value="1"/>
</dbReference>
<name>A0AAW1LVY4_POPJA</name>
<dbReference type="EMBL" id="JASPKY010000076">
    <property type="protein sequence ID" value="KAK9739389.1"/>
    <property type="molecule type" value="Genomic_DNA"/>
</dbReference>
<gene>
    <name evidence="2" type="ORF">QE152_g9139</name>
</gene>
<feature type="coiled-coil region" evidence="1">
    <location>
        <begin position="730"/>
        <end position="813"/>
    </location>
</feature>
<organism evidence="2 3">
    <name type="scientific">Popillia japonica</name>
    <name type="common">Japanese beetle</name>
    <dbReference type="NCBI Taxonomy" id="7064"/>
    <lineage>
        <taxon>Eukaryota</taxon>
        <taxon>Metazoa</taxon>
        <taxon>Ecdysozoa</taxon>
        <taxon>Arthropoda</taxon>
        <taxon>Hexapoda</taxon>
        <taxon>Insecta</taxon>
        <taxon>Pterygota</taxon>
        <taxon>Neoptera</taxon>
        <taxon>Endopterygota</taxon>
        <taxon>Coleoptera</taxon>
        <taxon>Polyphaga</taxon>
        <taxon>Scarabaeiformia</taxon>
        <taxon>Scarabaeidae</taxon>
        <taxon>Rutelinae</taxon>
        <taxon>Popillia</taxon>
    </lineage>
</organism>